<dbReference type="RefSeq" id="XP_018379064.1">
    <property type="nucleotide sequence ID" value="XM_018526275.1"/>
</dbReference>
<sequence length="129" mass="13966">MKLAAAGALMLFARSVMGKGCPDGQIGVGTVQTCLIVNNMQTQCSATQGVVFGEGNCDQADIENMFQKDGYCQPRTFLHGAKVFCEDDDMTVTSVAYNLATWGNCKKQNIDCSAGALQYLYISYCCEKM</sequence>
<evidence type="ECO:0000313" key="4">
    <source>
        <dbReference type="Proteomes" id="UP000077248"/>
    </source>
</evidence>
<gene>
    <name evidence="3" type="ORF">AA0117_g5636</name>
    <name evidence="2" type="ORF">CC77DRAFT_1026515</name>
</gene>
<protein>
    <submittedName>
        <fullName evidence="2">Uncharacterized protein</fullName>
    </submittedName>
</protein>
<keyword evidence="4" id="KW-1185">Reference proteome</keyword>
<evidence type="ECO:0000256" key="1">
    <source>
        <dbReference type="SAM" id="SignalP"/>
    </source>
</evidence>
<keyword evidence="1" id="KW-0732">Signal</keyword>
<name>A0A177D1V8_ALTAL</name>
<organism evidence="2 4">
    <name type="scientific">Alternaria alternata</name>
    <name type="common">Alternaria rot fungus</name>
    <name type="synonym">Torula alternata</name>
    <dbReference type="NCBI Taxonomy" id="5599"/>
    <lineage>
        <taxon>Eukaryota</taxon>
        <taxon>Fungi</taxon>
        <taxon>Dikarya</taxon>
        <taxon>Ascomycota</taxon>
        <taxon>Pezizomycotina</taxon>
        <taxon>Dothideomycetes</taxon>
        <taxon>Pleosporomycetidae</taxon>
        <taxon>Pleosporales</taxon>
        <taxon>Pleosporineae</taxon>
        <taxon>Pleosporaceae</taxon>
        <taxon>Alternaria</taxon>
        <taxon>Alternaria sect. Alternaria</taxon>
        <taxon>Alternaria alternata complex</taxon>
    </lineage>
</organism>
<dbReference type="KEGG" id="aalt:CC77DRAFT_1026515"/>
<dbReference type="GeneID" id="29111869"/>
<dbReference type="Proteomes" id="UP000291422">
    <property type="component" value="Unassembled WGS sequence"/>
</dbReference>
<dbReference type="Proteomes" id="UP000077248">
    <property type="component" value="Unassembled WGS sequence"/>
</dbReference>
<accession>A0A177D1V8</accession>
<dbReference type="AlphaFoldDB" id="A0A177D1V8"/>
<evidence type="ECO:0000313" key="5">
    <source>
        <dbReference type="Proteomes" id="UP000291422"/>
    </source>
</evidence>
<reference evidence="5" key="2">
    <citation type="journal article" date="2019" name="bioRxiv">
        <title>Genomics, evolutionary history and diagnostics of the Alternaria alternata species group including apple and Asian pear pathotypes.</title>
        <authorList>
            <person name="Armitage A.D."/>
            <person name="Cockerton H.M."/>
            <person name="Sreenivasaprasad S."/>
            <person name="Woodhall J.W."/>
            <person name="Lane C.R."/>
            <person name="Harrison R.J."/>
            <person name="Clarkson J.P."/>
        </authorList>
    </citation>
    <scope>NUCLEOTIDE SEQUENCE [LARGE SCALE GENOMIC DNA]</scope>
    <source>
        <strain evidence="5">FERA 1177</strain>
    </source>
</reference>
<feature type="signal peptide" evidence="1">
    <location>
        <begin position="1"/>
        <end position="18"/>
    </location>
</feature>
<evidence type="ECO:0000313" key="2">
    <source>
        <dbReference type="EMBL" id="OAG13643.1"/>
    </source>
</evidence>
<dbReference type="EMBL" id="PDXD01000011">
    <property type="protein sequence ID" value="RYN76540.1"/>
    <property type="molecule type" value="Genomic_DNA"/>
</dbReference>
<reference evidence="3" key="3">
    <citation type="journal article" date="2019" name="J. ISSAAS">
        <title>Genomics, evolutionary history and diagnostics of the Alternaria alternata species group including apple and Asian pear pathotypes.</title>
        <authorList>
            <person name="Armitage A.D."/>
            <person name="Cockerton H.M."/>
            <person name="Sreenivasaprasad S."/>
            <person name="Woodhall J."/>
            <person name="Lane C."/>
            <person name="Harrison R.J."/>
            <person name="Clarkson J.P."/>
        </authorList>
    </citation>
    <scope>NUCLEOTIDE SEQUENCE</scope>
    <source>
        <strain evidence="3">FERA 1177</strain>
    </source>
</reference>
<dbReference type="EMBL" id="KV441508">
    <property type="protein sequence ID" value="OAG13643.1"/>
    <property type="molecule type" value="Genomic_DNA"/>
</dbReference>
<reference evidence="2 4" key="1">
    <citation type="submission" date="2016-05" db="EMBL/GenBank/DDBJ databases">
        <title>Comparative analysis of secretome profiles of manganese(II)-oxidizing ascomycete fungi.</title>
        <authorList>
            <consortium name="DOE Joint Genome Institute"/>
            <person name="Zeiner C.A."/>
            <person name="Purvine S.O."/>
            <person name="Zink E.M."/>
            <person name="Wu S."/>
            <person name="Pasa-Tolic L."/>
            <person name="Chaput D.L."/>
            <person name="Haridas S."/>
            <person name="Grigoriev I.V."/>
            <person name="Santelli C.M."/>
            <person name="Hansel C.M."/>
        </authorList>
    </citation>
    <scope>NUCLEOTIDE SEQUENCE [LARGE SCALE GENOMIC DNA]</scope>
    <source>
        <strain evidence="2 4">SRC1lrK2f</strain>
    </source>
</reference>
<feature type="chain" id="PRO_5040569606" evidence="1">
    <location>
        <begin position="19"/>
        <end position="129"/>
    </location>
</feature>
<evidence type="ECO:0000313" key="3">
    <source>
        <dbReference type="EMBL" id="RYN76540.1"/>
    </source>
</evidence>
<dbReference type="VEuPathDB" id="FungiDB:CC77DRAFT_1026515"/>
<proteinExistence type="predicted"/>